<dbReference type="SUPFAM" id="SSF46626">
    <property type="entry name" value="Cytochrome c"/>
    <property type="match status" value="3"/>
</dbReference>
<feature type="binding site" description="axial binding residue" evidence="10">
    <location>
        <position position="329"/>
    </location>
    <ligand>
        <name>heme c</name>
        <dbReference type="ChEBI" id="CHEBI:61717"/>
        <label>3</label>
    </ligand>
    <ligandPart>
        <name>Fe</name>
        <dbReference type="ChEBI" id="CHEBI:18248"/>
    </ligandPart>
</feature>
<feature type="binding site" description="covalent" evidence="9">
    <location>
        <position position="325"/>
    </location>
    <ligand>
        <name>heme c</name>
        <dbReference type="ChEBI" id="CHEBI:61717"/>
        <label>3</label>
    </ligand>
</feature>
<keyword evidence="4 10" id="KW-0479">Metal-binding</keyword>
<dbReference type="GO" id="GO:0005886">
    <property type="term" value="C:plasma membrane"/>
    <property type="evidence" value="ECO:0007669"/>
    <property type="project" value="UniProtKB-SubCell"/>
</dbReference>
<evidence type="ECO:0000256" key="7">
    <source>
        <dbReference type="ARBA" id="ARBA00023004"/>
    </source>
</evidence>
<dbReference type="RefSeq" id="WP_085935797.1">
    <property type="nucleotide sequence ID" value="NZ_FUWJ01000006.1"/>
</dbReference>
<sequence length="421" mass="44932">MLIRIRWLLAAVGLVLAVVAAVATGKAWPGAIAEVPPPAPGSFDKALVGRGEGLAHLGNCSTCHTADGGQPLAGGKALKTPFGTIFATNITPDPKTGIGRWSREAFFRSMREGLSRDGHHLYPAFPYDHFTHLTDSDLDALYAFLMTRPPVVAQAPENELIWPLQYRAAVAAWNLLYLQQGPMGSADRGQYLAEGLSHCGSCHTPRNKLGAEIVDRRYGGAWTQGWYAPPLNVHSPAARPWTPEDLFVYLRSGFSANHAAAAGPMSEVTRELAEAPEEDVRALAAYFAQQMSAAPAAKEAASLPDRSGPAGQAHPEGAVLFAGACANCHEAGAGMMLQGRPPLSWGTPLHEETPHNTLHVIVEGLHPAPGIAGPTMPAFGNDFTDAQLTEIAAYLRARYTDLPPWQDIPKAVADVRKGSIR</sequence>
<keyword evidence="8" id="KW-0472">Membrane</keyword>
<dbReference type="Pfam" id="PF00034">
    <property type="entry name" value="Cytochrom_C"/>
    <property type="match status" value="1"/>
</dbReference>
<reference evidence="13" key="1">
    <citation type="submission" date="2017-02" db="EMBL/GenBank/DDBJ databases">
        <authorList>
            <person name="Varghese N."/>
            <person name="Submissions S."/>
        </authorList>
    </citation>
    <scope>NUCLEOTIDE SEQUENCE [LARGE SCALE GENOMIC DNA]</scope>
    <source>
        <strain evidence="13">ATCC 27094</strain>
    </source>
</reference>
<dbReference type="EMBL" id="FUWJ01000006">
    <property type="protein sequence ID" value="SKA20320.1"/>
    <property type="molecule type" value="Genomic_DNA"/>
</dbReference>
<feature type="binding site" description="axial binding residue" evidence="10">
    <location>
        <position position="64"/>
    </location>
    <ligand>
        <name>heme c</name>
        <dbReference type="ChEBI" id="CHEBI:61717"/>
        <label>1</label>
    </ligand>
    <ligandPart>
        <name>Fe</name>
        <dbReference type="ChEBI" id="CHEBI:18248"/>
    </ligandPart>
</feature>
<feature type="binding site" description="covalent" evidence="9">
    <location>
        <position position="328"/>
    </location>
    <ligand>
        <name>heme c</name>
        <dbReference type="ChEBI" id="CHEBI:61717"/>
        <label>3</label>
    </ligand>
</feature>
<feature type="domain" description="Cytochrome c" evidence="11">
    <location>
        <begin position="46"/>
        <end position="149"/>
    </location>
</feature>
<dbReference type="GO" id="GO:0020037">
    <property type="term" value="F:heme binding"/>
    <property type="evidence" value="ECO:0007669"/>
    <property type="project" value="InterPro"/>
</dbReference>
<feature type="binding site" description="covalent" evidence="9">
    <location>
        <position position="63"/>
    </location>
    <ligand>
        <name>heme c</name>
        <dbReference type="ChEBI" id="CHEBI:61717"/>
        <label>1</label>
    </ligand>
</feature>
<dbReference type="InterPro" id="IPR009056">
    <property type="entry name" value="Cyt_c-like_dom"/>
</dbReference>
<protein>
    <submittedName>
        <fullName evidence="12">Cytochrome c, mono-and diheme variants</fullName>
    </submittedName>
</protein>
<evidence type="ECO:0000256" key="5">
    <source>
        <dbReference type="ARBA" id="ARBA00022729"/>
    </source>
</evidence>
<evidence type="ECO:0000313" key="12">
    <source>
        <dbReference type="EMBL" id="SKA20320.1"/>
    </source>
</evidence>
<gene>
    <name evidence="12" type="ORF">SAMN02745126_04109</name>
</gene>
<keyword evidence="3 9" id="KW-0349">Heme</keyword>
<evidence type="ECO:0000259" key="11">
    <source>
        <dbReference type="PROSITE" id="PS51007"/>
    </source>
</evidence>
<comment type="subcellular location">
    <subcellularLocation>
        <location evidence="1">Cell membrane</location>
    </subcellularLocation>
</comment>
<feature type="domain" description="Cytochrome c" evidence="11">
    <location>
        <begin position="312"/>
        <end position="399"/>
    </location>
</feature>
<name>A0A1T4RWG2_9HYPH</name>
<keyword evidence="2" id="KW-1003">Cell membrane</keyword>
<evidence type="ECO:0000256" key="10">
    <source>
        <dbReference type="PIRSR" id="PIRSR000018-51"/>
    </source>
</evidence>
<keyword evidence="7 10" id="KW-0408">Iron</keyword>
<evidence type="ECO:0000256" key="9">
    <source>
        <dbReference type="PIRSR" id="PIRSR000018-50"/>
    </source>
</evidence>
<dbReference type="PANTHER" id="PTHR35008">
    <property type="entry name" value="BLL4482 PROTEIN-RELATED"/>
    <property type="match status" value="1"/>
</dbReference>
<keyword evidence="6" id="KW-0677">Repeat</keyword>
<feature type="binding site" description="covalent" evidence="9">
    <location>
        <position position="202"/>
    </location>
    <ligand>
        <name>heme c</name>
        <dbReference type="ChEBI" id="CHEBI:61717"/>
        <label>2</label>
    </ligand>
</feature>
<dbReference type="PIRSF" id="PIRSF000018">
    <property type="entry name" value="Mb_ADH_cyt_c"/>
    <property type="match status" value="1"/>
</dbReference>
<evidence type="ECO:0000256" key="8">
    <source>
        <dbReference type="ARBA" id="ARBA00023136"/>
    </source>
</evidence>
<dbReference type="Pfam" id="PF13442">
    <property type="entry name" value="Cytochrome_CBB3"/>
    <property type="match status" value="1"/>
</dbReference>
<comment type="cofactor">
    <cofactor evidence="9">
        <name>heme c</name>
        <dbReference type="ChEBI" id="CHEBI:61717"/>
    </cofactor>
    <text evidence="9">Binds 3 heme c groups covalently per subunit.</text>
</comment>
<keyword evidence="13" id="KW-1185">Reference proteome</keyword>
<feature type="binding site" description="covalent" evidence="9">
    <location>
        <position position="60"/>
    </location>
    <ligand>
        <name>heme c</name>
        <dbReference type="ChEBI" id="CHEBI:61717"/>
        <label>1</label>
    </ligand>
</feature>
<feature type="domain" description="Cytochrome c" evidence="11">
    <location>
        <begin position="184"/>
        <end position="291"/>
    </location>
</feature>
<dbReference type="InterPro" id="IPR051459">
    <property type="entry name" value="Cytochrome_c-type_DH"/>
</dbReference>
<dbReference type="AlphaFoldDB" id="A0A1T4RWG2"/>
<proteinExistence type="predicted"/>
<dbReference type="PROSITE" id="PS51007">
    <property type="entry name" value="CYTC"/>
    <property type="match status" value="3"/>
</dbReference>
<dbReference type="PANTHER" id="PTHR35008:SF8">
    <property type="entry name" value="ALCOHOL DEHYDROGENASE CYTOCHROME C SUBUNIT"/>
    <property type="match status" value="1"/>
</dbReference>
<dbReference type="STRING" id="225324.SAMN02745126_04109"/>
<dbReference type="GO" id="GO:0009055">
    <property type="term" value="F:electron transfer activity"/>
    <property type="evidence" value="ECO:0007669"/>
    <property type="project" value="InterPro"/>
</dbReference>
<keyword evidence="5" id="KW-0732">Signal</keyword>
<organism evidence="12 13">
    <name type="scientific">Enhydrobacter aerosaccus</name>
    <dbReference type="NCBI Taxonomy" id="225324"/>
    <lineage>
        <taxon>Bacteria</taxon>
        <taxon>Pseudomonadati</taxon>
        <taxon>Pseudomonadota</taxon>
        <taxon>Alphaproteobacteria</taxon>
        <taxon>Hyphomicrobiales</taxon>
        <taxon>Enhydrobacter</taxon>
    </lineage>
</organism>
<dbReference type="Gene3D" id="1.10.760.10">
    <property type="entry name" value="Cytochrome c-like domain"/>
    <property type="match status" value="2"/>
</dbReference>
<feature type="binding site" description="axial binding residue" evidence="10">
    <location>
        <position position="203"/>
    </location>
    <ligand>
        <name>heme c</name>
        <dbReference type="ChEBI" id="CHEBI:61717"/>
        <label>2</label>
    </ligand>
    <ligandPart>
        <name>Fe</name>
        <dbReference type="ChEBI" id="CHEBI:18248"/>
    </ligandPart>
</feature>
<dbReference type="InterPro" id="IPR036909">
    <property type="entry name" value="Cyt_c-like_dom_sf"/>
</dbReference>
<evidence type="ECO:0000256" key="1">
    <source>
        <dbReference type="ARBA" id="ARBA00004236"/>
    </source>
</evidence>
<evidence type="ECO:0000256" key="3">
    <source>
        <dbReference type="ARBA" id="ARBA00022617"/>
    </source>
</evidence>
<evidence type="ECO:0000256" key="2">
    <source>
        <dbReference type="ARBA" id="ARBA00022475"/>
    </source>
</evidence>
<dbReference type="GO" id="GO:0016614">
    <property type="term" value="F:oxidoreductase activity, acting on CH-OH group of donors"/>
    <property type="evidence" value="ECO:0007669"/>
    <property type="project" value="InterPro"/>
</dbReference>
<dbReference type="GO" id="GO:0005506">
    <property type="term" value="F:iron ion binding"/>
    <property type="evidence" value="ECO:0007669"/>
    <property type="project" value="InterPro"/>
</dbReference>
<feature type="binding site" description="covalent" evidence="9">
    <location>
        <position position="199"/>
    </location>
    <ligand>
        <name>heme c</name>
        <dbReference type="ChEBI" id="CHEBI:61717"/>
        <label>2</label>
    </ligand>
</feature>
<dbReference type="InterPro" id="IPR014353">
    <property type="entry name" value="Membr-bd_ADH_cyt_c"/>
</dbReference>
<dbReference type="OrthoDB" id="9811281at2"/>
<evidence type="ECO:0000313" key="13">
    <source>
        <dbReference type="Proteomes" id="UP000190092"/>
    </source>
</evidence>
<evidence type="ECO:0000256" key="6">
    <source>
        <dbReference type="ARBA" id="ARBA00022737"/>
    </source>
</evidence>
<accession>A0A1T4RWG2</accession>
<dbReference type="Proteomes" id="UP000190092">
    <property type="component" value="Unassembled WGS sequence"/>
</dbReference>
<evidence type="ECO:0000256" key="4">
    <source>
        <dbReference type="ARBA" id="ARBA00022723"/>
    </source>
</evidence>